<name>A0A7C9D5A4_OPUST</name>
<evidence type="ECO:0000256" key="1">
    <source>
        <dbReference type="SAM" id="MobiDB-lite"/>
    </source>
</evidence>
<feature type="compositionally biased region" description="Polar residues" evidence="1">
    <location>
        <begin position="89"/>
        <end position="107"/>
    </location>
</feature>
<reference evidence="2" key="1">
    <citation type="journal article" date="2013" name="J. Plant Res.">
        <title>Effect of fungi and light on seed germination of three Opuntia species from semiarid lands of central Mexico.</title>
        <authorList>
            <person name="Delgado-Sanchez P."/>
            <person name="Jimenez-Bremont J.F."/>
            <person name="Guerrero-Gonzalez Mde L."/>
            <person name="Flores J."/>
        </authorList>
    </citation>
    <scope>NUCLEOTIDE SEQUENCE</scope>
    <source>
        <tissue evidence="2">Cladode</tissue>
    </source>
</reference>
<proteinExistence type="predicted"/>
<accession>A0A7C9D5A4</accession>
<feature type="region of interest" description="Disordered" evidence="1">
    <location>
        <begin position="85"/>
        <end position="114"/>
    </location>
</feature>
<reference evidence="2" key="2">
    <citation type="submission" date="2020-07" db="EMBL/GenBank/DDBJ databases">
        <authorList>
            <person name="Vera ALvarez R."/>
            <person name="Arias-Moreno D.M."/>
            <person name="Jimenez-Jacinto V."/>
            <person name="Jimenez-Bremont J.F."/>
            <person name="Swaminathan K."/>
            <person name="Moose S.P."/>
            <person name="Guerrero-Gonzalez M.L."/>
            <person name="Marino-Ramirez L."/>
            <person name="Landsman D."/>
            <person name="Rodriguez-Kessler M."/>
            <person name="Delgado-Sanchez P."/>
        </authorList>
    </citation>
    <scope>NUCLEOTIDE SEQUENCE</scope>
    <source>
        <tissue evidence="2">Cladode</tissue>
    </source>
</reference>
<dbReference type="EMBL" id="GISG01088458">
    <property type="protein sequence ID" value="MBA4633802.1"/>
    <property type="molecule type" value="Transcribed_RNA"/>
</dbReference>
<dbReference type="AlphaFoldDB" id="A0A7C9D5A4"/>
<evidence type="ECO:0000313" key="2">
    <source>
        <dbReference type="EMBL" id="MBA4633802.1"/>
    </source>
</evidence>
<protein>
    <recommendedName>
        <fullName evidence="3">HAT C-terminal dimerisation domain-containing protein</fullName>
    </recommendedName>
</protein>
<sequence length="114" mass="13068">MAFKILSQTCKGAESYGLRRDVAEKFLSSRRNFKEQRRLCDLTYIHYNLHLKQFKMGAKFDISSHEGDSMDDWIMDELYRSRAAKSETGYPSKSTILGESSCGAQQKTEPKGET</sequence>
<evidence type="ECO:0008006" key="3">
    <source>
        <dbReference type="Google" id="ProtNLM"/>
    </source>
</evidence>
<organism evidence="2">
    <name type="scientific">Opuntia streptacantha</name>
    <name type="common">Prickly pear cactus</name>
    <name type="synonym">Opuntia cardona</name>
    <dbReference type="NCBI Taxonomy" id="393608"/>
    <lineage>
        <taxon>Eukaryota</taxon>
        <taxon>Viridiplantae</taxon>
        <taxon>Streptophyta</taxon>
        <taxon>Embryophyta</taxon>
        <taxon>Tracheophyta</taxon>
        <taxon>Spermatophyta</taxon>
        <taxon>Magnoliopsida</taxon>
        <taxon>eudicotyledons</taxon>
        <taxon>Gunneridae</taxon>
        <taxon>Pentapetalae</taxon>
        <taxon>Caryophyllales</taxon>
        <taxon>Cactineae</taxon>
        <taxon>Cactaceae</taxon>
        <taxon>Opuntioideae</taxon>
        <taxon>Opuntia</taxon>
    </lineage>
</organism>